<keyword evidence="1 3" id="KW-0378">Hydrolase</keyword>
<dbReference type="InterPro" id="IPR050069">
    <property type="entry name" value="Urease_subunit"/>
</dbReference>
<dbReference type="NCBIfam" id="TIGR00192">
    <property type="entry name" value="urease_beta"/>
    <property type="match status" value="1"/>
</dbReference>
<comment type="catalytic activity">
    <reaction evidence="2 3">
        <text>urea + 2 H2O + H(+) = hydrogencarbonate + 2 NH4(+)</text>
        <dbReference type="Rhea" id="RHEA:20557"/>
        <dbReference type="ChEBI" id="CHEBI:15377"/>
        <dbReference type="ChEBI" id="CHEBI:15378"/>
        <dbReference type="ChEBI" id="CHEBI:16199"/>
        <dbReference type="ChEBI" id="CHEBI:17544"/>
        <dbReference type="ChEBI" id="CHEBI:28938"/>
        <dbReference type="EC" id="3.5.1.5"/>
    </reaction>
</comment>
<dbReference type="SUPFAM" id="SSF51278">
    <property type="entry name" value="Urease, beta-subunit"/>
    <property type="match status" value="1"/>
</dbReference>
<dbReference type="Pfam" id="PF00699">
    <property type="entry name" value="Urease_beta"/>
    <property type="match status" value="1"/>
</dbReference>
<proteinExistence type="inferred from homology"/>
<sequence>MIPGEYILAQNPVTCNAGRESITLEVLNRGDRPVQVGSHFHFAEANRALEFDRQAALGHRLDIPAGTAVRLEPGDKTTVKLIPLGGDRIVYGFRDLVDGLLDPHEATTFTEDAGEYKRPRRSPVGGDAPQPLQEREGYSNETND</sequence>
<dbReference type="InterPro" id="IPR002019">
    <property type="entry name" value="Urease_beta-like"/>
</dbReference>
<evidence type="ECO:0000256" key="2">
    <source>
        <dbReference type="ARBA" id="ARBA00047778"/>
    </source>
</evidence>
<protein>
    <recommendedName>
        <fullName evidence="3">Urease subunit beta</fullName>
        <ecNumber evidence="3">3.5.1.5</ecNumber>
    </recommendedName>
    <alternativeName>
        <fullName evidence="3">Urea amidohydrolase subunit beta</fullName>
    </alternativeName>
</protein>
<comment type="subunit">
    <text evidence="3">Heterotrimer of UreA (gamma), UreB (beta) and UreC (alpha) subunits. Three heterotrimers associate to form the active enzyme.</text>
</comment>
<accession>A0A917IQC7</accession>
<dbReference type="GO" id="GO:0043419">
    <property type="term" value="P:urea catabolic process"/>
    <property type="evidence" value="ECO:0007669"/>
    <property type="project" value="UniProtKB-UniRule"/>
</dbReference>
<reference evidence="5 6" key="1">
    <citation type="journal article" date="2014" name="Int. J. Syst. Evol. Microbiol.">
        <title>Complete genome sequence of Corynebacterium casei LMG S-19264T (=DSM 44701T), isolated from a smear-ripened cheese.</title>
        <authorList>
            <consortium name="US DOE Joint Genome Institute (JGI-PGF)"/>
            <person name="Walter F."/>
            <person name="Albersmeier A."/>
            <person name="Kalinowski J."/>
            <person name="Ruckert C."/>
        </authorList>
    </citation>
    <scope>NUCLEOTIDE SEQUENCE [LARGE SCALE GENOMIC DNA]</scope>
    <source>
        <strain evidence="5 6">CCM 8669</strain>
    </source>
</reference>
<dbReference type="Gene3D" id="2.10.150.10">
    <property type="entry name" value="Urease, beta subunit"/>
    <property type="match status" value="1"/>
</dbReference>
<keyword evidence="6" id="KW-1185">Reference proteome</keyword>
<evidence type="ECO:0000313" key="5">
    <source>
        <dbReference type="EMBL" id="GGH58736.1"/>
    </source>
</evidence>
<organism evidence="5 6">
    <name type="scientific">Rothia aerolata</name>
    <dbReference type="NCBI Taxonomy" id="1812262"/>
    <lineage>
        <taxon>Bacteria</taxon>
        <taxon>Bacillati</taxon>
        <taxon>Actinomycetota</taxon>
        <taxon>Actinomycetes</taxon>
        <taxon>Micrococcales</taxon>
        <taxon>Micrococcaceae</taxon>
        <taxon>Rothia</taxon>
    </lineage>
</organism>
<comment type="subcellular location">
    <subcellularLocation>
        <location evidence="3">Cytoplasm</location>
    </subcellularLocation>
</comment>
<comment type="caution">
    <text evidence="5">The sequence shown here is derived from an EMBL/GenBank/DDBJ whole genome shotgun (WGS) entry which is preliminary data.</text>
</comment>
<dbReference type="NCBIfam" id="NF009682">
    <property type="entry name" value="PRK13203.1"/>
    <property type="match status" value="1"/>
</dbReference>
<dbReference type="FunFam" id="2.10.150.10:FF:000001">
    <property type="entry name" value="Urease subunit beta"/>
    <property type="match status" value="1"/>
</dbReference>
<dbReference type="InterPro" id="IPR036461">
    <property type="entry name" value="Urease_betasu_sf"/>
</dbReference>
<dbReference type="PANTHER" id="PTHR33569:SF1">
    <property type="entry name" value="UREASE"/>
    <property type="match status" value="1"/>
</dbReference>
<dbReference type="PANTHER" id="PTHR33569">
    <property type="entry name" value="UREASE"/>
    <property type="match status" value="1"/>
</dbReference>
<evidence type="ECO:0000256" key="1">
    <source>
        <dbReference type="ARBA" id="ARBA00022801"/>
    </source>
</evidence>
<dbReference type="AlphaFoldDB" id="A0A917IQC7"/>
<comment type="similarity">
    <text evidence="3">Belongs to the urease beta subunit family.</text>
</comment>
<dbReference type="GO" id="GO:0009039">
    <property type="term" value="F:urease activity"/>
    <property type="evidence" value="ECO:0007669"/>
    <property type="project" value="UniProtKB-UniRule"/>
</dbReference>
<dbReference type="HAMAP" id="MF_01954">
    <property type="entry name" value="Urease_beta"/>
    <property type="match status" value="1"/>
</dbReference>
<evidence type="ECO:0000256" key="4">
    <source>
        <dbReference type="SAM" id="MobiDB-lite"/>
    </source>
</evidence>
<dbReference type="Proteomes" id="UP000600171">
    <property type="component" value="Unassembled WGS sequence"/>
</dbReference>
<keyword evidence="3" id="KW-0963">Cytoplasm</keyword>
<dbReference type="EC" id="3.5.1.5" evidence="3"/>
<evidence type="ECO:0000313" key="6">
    <source>
        <dbReference type="Proteomes" id="UP000600171"/>
    </source>
</evidence>
<dbReference type="RefSeq" id="WP_188358766.1">
    <property type="nucleotide sequence ID" value="NZ_BMDC01000001.1"/>
</dbReference>
<dbReference type="GO" id="GO:0035550">
    <property type="term" value="C:urease complex"/>
    <property type="evidence" value="ECO:0007669"/>
    <property type="project" value="InterPro"/>
</dbReference>
<dbReference type="CDD" id="cd00407">
    <property type="entry name" value="Urease_beta"/>
    <property type="match status" value="1"/>
</dbReference>
<gene>
    <name evidence="3 5" type="primary">ureB</name>
    <name evidence="5" type="ORF">GCM10007359_05240</name>
</gene>
<comment type="pathway">
    <text evidence="3">Nitrogen metabolism; urea degradation; CO(2) and NH(3) from urea (urease route): step 1/1.</text>
</comment>
<feature type="region of interest" description="Disordered" evidence="4">
    <location>
        <begin position="108"/>
        <end position="144"/>
    </location>
</feature>
<dbReference type="EMBL" id="BMDC01000001">
    <property type="protein sequence ID" value="GGH58736.1"/>
    <property type="molecule type" value="Genomic_DNA"/>
</dbReference>
<name>A0A917IQC7_9MICC</name>
<evidence type="ECO:0000256" key="3">
    <source>
        <dbReference type="HAMAP-Rule" id="MF_01954"/>
    </source>
</evidence>